<dbReference type="EMBL" id="ML976665">
    <property type="protein sequence ID" value="KAF1976936.1"/>
    <property type="molecule type" value="Genomic_DNA"/>
</dbReference>
<keyword evidence="2" id="KW-1185">Reference proteome</keyword>
<reference evidence="1" key="1">
    <citation type="journal article" date="2020" name="Stud. Mycol.">
        <title>101 Dothideomycetes genomes: a test case for predicting lifestyles and emergence of pathogens.</title>
        <authorList>
            <person name="Haridas S."/>
            <person name="Albert R."/>
            <person name="Binder M."/>
            <person name="Bloem J."/>
            <person name="Labutti K."/>
            <person name="Salamov A."/>
            <person name="Andreopoulos B."/>
            <person name="Baker S."/>
            <person name="Barry K."/>
            <person name="Bills G."/>
            <person name="Bluhm B."/>
            <person name="Cannon C."/>
            <person name="Castanera R."/>
            <person name="Culley D."/>
            <person name="Daum C."/>
            <person name="Ezra D."/>
            <person name="Gonzalez J."/>
            <person name="Henrissat B."/>
            <person name="Kuo A."/>
            <person name="Liang C."/>
            <person name="Lipzen A."/>
            <person name="Lutzoni F."/>
            <person name="Magnuson J."/>
            <person name="Mondo S."/>
            <person name="Nolan M."/>
            <person name="Ohm R."/>
            <person name="Pangilinan J."/>
            <person name="Park H.-J."/>
            <person name="Ramirez L."/>
            <person name="Alfaro M."/>
            <person name="Sun H."/>
            <person name="Tritt A."/>
            <person name="Yoshinaga Y."/>
            <person name="Zwiers L.-H."/>
            <person name="Turgeon B."/>
            <person name="Goodwin S."/>
            <person name="Spatafora J."/>
            <person name="Crous P."/>
            <person name="Grigoriev I."/>
        </authorList>
    </citation>
    <scope>NUCLEOTIDE SEQUENCE</scope>
    <source>
        <strain evidence="1">CBS 107.79</strain>
    </source>
</reference>
<organism evidence="1 2">
    <name type="scientific">Bimuria novae-zelandiae CBS 107.79</name>
    <dbReference type="NCBI Taxonomy" id="1447943"/>
    <lineage>
        <taxon>Eukaryota</taxon>
        <taxon>Fungi</taxon>
        <taxon>Dikarya</taxon>
        <taxon>Ascomycota</taxon>
        <taxon>Pezizomycotina</taxon>
        <taxon>Dothideomycetes</taxon>
        <taxon>Pleosporomycetidae</taxon>
        <taxon>Pleosporales</taxon>
        <taxon>Massarineae</taxon>
        <taxon>Didymosphaeriaceae</taxon>
        <taxon>Bimuria</taxon>
    </lineage>
</organism>
<gene>
    <name evidence="1" type="ORF">BU23DRAFT_565594</name>
</gene>
<sequence>MITQFNPDKIEDYLCCGYTSDTTQRINETGKPLLNVINYTYKDGIPPESSHIDLENYQWEIPTRKWSVVEELDPESTKIFLGHRVTWNGKKAVASFRHLGADPMVHAFAFLESQVTNQAQLTMIKDLVRASALTPTDQNQAVGFLECIQERGVSFSDATARSAMELIVGASIGSEAFKINLTSAIKGSRKRRWVNTTSAVQENPNRKVARENNYKAVLELLSATTLQLNDDKAWGVRNTPEQYKLHKEFWDLQIASAGDLKWKVEDLKKEHERTLQDYLNTAEDERDEQKLIDEAKALQTAKQEAREYQVMVELAYCRFLVSKGPTLSGEQMNSVTSAGSRCNRNKRFKVLLL</sequence>
<proteinExistence type="predicted"/>
<evidence type="ECO:0000313" key="2">
    <source>
        <dbReference type="Proteomes" id="UP000800036"/>
    </source>
</evidence>
<protein>
    <submittedName>
        <fullName evidence="1">Uncharacterized protein</fullName>
    </submittedName>
</protein>
<dbReference type="Proteomes" id="UP000800036">
    <property type="component" value="Unassembled WGS sequence"/>
</dbReference>
<accession>A0A6A5VPV3</accession>
<dbReference type="AlphaFoldDB" id="A0A6A5VPV3"/>
<evidence type="ECO:0000313" key="1">
    <source>
        <dbReference type="EMBL" id="KAF1976936.1"/>
    </source>
</evidence>
<name>A0A6A5VPV3_9PLEO</name>